<name>A0A2Z3H383_9BACT</name>
<organism evidence="2 3">
    <name type="scientific">Gemmata obscuriglobus</name>
    <dbReference type="NCBI Taxonomy" id="114"/>
    <lineage>
        <taxon>Bacteria</taxon>
        <taxon>Pseudomonadati</taxon>
        <taxon>Planctomycetota</taxon>
        <taxon>Planctomycetia</taxon>
        <taxon>Gemmatales</taxon>
        <taxon>Gemmataceae</taxon>
        <taxon>Gemmata</taxon>
    </lineage>
</organism>
<dbReference type="Proteomes" id="UP000245802">
    <property type="component" value="Chromosome"/>
</dbReference>
<dbReference type="GO" id="GO:0031146">
    <property type="term" value="P:SCF-dependent proteasomal ubiquitin-dependent protein catabolic process"/>
    <property type="evidence" value="ECO:0007669"/>
    <property type="project" value="TreeGrafter"/>
</dbReference>
<dbReference type="EMBL" id="CP025958">
    <property type="protein sequence ID" value="AWM41249.1"/>
    <property type="molecule type" value="Genomic_DNA"/>
</dbReference>
<feature type="compositionally biased region" description="Basic and acidic residues" evidence="1">
    <location>
        <begin position="10"/>
        <end position="20"/>
    </location>
</feature>
<evidence type="ECO:0000313" key="2">
    <source>
        <dbReference type="EMBL" id="AWM41249.1"/>
    </source>
</evidence>
<evidence type="ECO:0000256" key="1">
    <source>
        <dbReference type="SAM" id="MobiDB-lite"/>
    </source>
</evidence>
<dbReference type="InterPro" id="IPR014338">
    <property type="entry name" value="CHP02996_rpt-companion-dom"/>
</dbReference>
<dbReference type="RefSeq" id="WP_010040838.1">
    <property type="nucleotide sequence ID" value="NZ_CP025958.1"/>
</dbReference>
<keyword evidence="3" id="KW-1185">Reference proteome</keyword>
<dbReference type="PANTHER" id="PTHR13318">
    <property type="entry name" value="PARTNER OF PAIRED, ISOFORM B-RELATED"/>
    <property type="match status" value="1"/>
</dbReference>
<dbReference type="NCBIfam" id="TIGR02996">
    <property type="entry name" value="rpt_mate_G_obs"/>
    <property type="match status" value="1"/>
</dbReference>
<proteinExistence type="predicted"/>
<dbReference type="GO" id="GO:0019005">
    <property type="term" value="C:SCF ubiquitin ligase complex"/>
    <property type="evidence" value="ECO:0007669"/>
    <property type="project" value="TreeGrafter"/>
</dbReference>
<dbReference type="SUPFAM" id="SSF52047">
    <property type="entry name" value="RNI-like"/>
    <property type="match status" value="1"/>
</dbReference>
<dbReference type="SMART" id="SM00368">
    <property type="entry name" value="LRR_RI"/>
    <property type="match status" value="3"/>
</dbReference>
<dbReference type="AlphaFoldDB" id="A0A2Z3H383"/>
<dbReference type="OrthoDB" id="301186at2"/>
<dbReference type="InterPro" id="IPR032675">
    <property type="entry name" value="LRR_dom_sf"/>
</dbReference>
<feature type="region of interest" description="Disordered" evidence="1">
    <location>
        <begin position="1"/>
        <end position="45"/>
    </location>
</feature>
<reference evidence="2 3" key="1">
    <citation type="submission" date="2018-01" db="EMBL/GenBank/DDBJ databases">
        <title>G. obscuriglobus.</title>
        <authorList>
            <person name="Franke J."/>
            <person name="Blomberg W."/>
            <person name="Selmecki A."/>
        </authorList>
    </citation>
    <scope>NUCLEOTIDE SEQUENCE [LARGE SCALE GENOMIC DNA]</scope>
    <source>
        <strain evidence="2 3">DSM 5831</strain>
    </source>
</reference>
<gene>
    <name evidence="2" type="ORF">C1280_32490</name>
</gene>
<dbReference type="Gene3D" id="3.80.10.10">
    <property type="entry name" value="Ribonuclease Inhibitor"/>
    <property type="match status" value="3"/>
</dbReference>
<protein>
    <submittedName>
        <fullName evidence="2">TIGR02996 domain-containing protein</fullName>
    </submittedName>
</protein>
<sequence>MSDQAALLDAIREQPDEDTPRLAYADWLDEHAPDGKPSPARGPSARADYIRVQCRLAERPYDDPEYPALLELEEELARWLDAHADHTHPELPADLEWGRSFSYGGDGAYRRGFPDEVEYTDYDEEPEENIDRITTALGQAFRSATISTLRLEDAYGEEVAGVVNGPLAARLRGLSLDYFADEDEAAAVRGIVGSPHLTNLRRLDLEFELTPDESRVLAKAPNLGALEALLLGETTYAGLKALGAAGWFRNLRSLCLWMNSRDTFRALGELPPMPNLVHLALVGDVEPTAAASRRFVASDSFPRLARLELNQLRLPLDALARAPWPLRHLSLEGVELRKDGVAALVKAGFAGSLRVLELSGCRVTVGSVQALAAAPVLAGLKHLNLSGNPVGPGGLTALARGPHLRGLRLLNLNRCNAPKSPLNASTVQTFLAALDMPELRHLMLDELPVGVPGARTLAAGGFSRLTKLDLNGCGLREAGTRVLCESEGLPDVTLLDLGNNNGGKGPVKLASSKTFPRLGYCDLRGSRVAKEALAKLRKRPGLWV</sequence>
<dbReference type="KEGG" id="gog:C1280_32490"/>
<dbReference type="PANTHER" id="PTHR13318:SF190">
    <property type="entry name" value="PARTNER OF PAIRED, ISOFORM B"/>
    <property type="match status" value="1"/>
</dbReference>
<evidence type="ECO:0000313" key="3">
    <source>
        <dbReference type="Proteomes" id="UP000245802"/>
    </source>
</evidence>
<accession>A0A2Z3H383</accession>